<comment type="similarity">
    <text evidence="8">Belongs to the CWC16 family. YJU2 subfamily.</text>
</comment>
<dbReference type="GO" id="GO:0071006">
    <property type="term" value="C:U2-type catalytic step 1 spliceosome"/>
    <property type="evidence" value="ECO:0007669"/>
    <property type="project" value="UniProtKB-UniRule"/>
</dbReference>
<evidence type="ECO:0000256" key="5">
    <source>
        <dbReference type="ARBA" id="ARBA00022833"/>
    </source>
</evidence>
<evidence type="ECO:0000256" key="7">
    <source>
        <dbReference type="ARBA" id="ARBA00023242"/>
    </source>
</evidence>
<gene>
    <name evidence="11" type="primary">BQ5605_C008g04944</name>
    <name evidence="11" type="ORF">BQ5605_C008G04944</name>
</gene>
<comment type="function">
    <text evidence="8">Part of the spliceosome which catalyzes two sequential transesterification reactions, first the excision of the non-coding intron from pre-mRNA and then the ligation of the coding exons to form the mature mRNA. Plays a role in stabilizing the structure of the spliceosome catalytic core and docking of the branch helix into the active site, producing 5'-exon and lariat intron-3'-intermediates.</text>
</comment>
<evidence type="ECO:0000256" key="8">
    <source>
        <dbReference type="HAMAP-Rule" id="MF_03226"/>
    </source>
</evidence>
<keyword evidence="9" id="KW-0175">Coiled coil</keyword>
<comment type="subunit">
    <text evidence="8">Component of the spliceosome. Present in the activated B complex, the catalytically activated B* complex which catalyzes the branching, the catalytic step 1 C complex catalyzing the exon ligation, and the postcatalytic P complex containing the ligated exons (mRNA) and the excised lariat intron.</text>
</comment>
<reference evidence="11 12" key="1">
    <citation type="submission" date="2016-11" db="EMBL/GenBank/DDBJ databases">
        <authorList>
            <person name="Jaros S."/>
            <person name="Januszkiewicz K."/>
            <person name="Wedrychowicz H."/>
        </authorList>
    </citation>
    <scope>NUCLEOTIDE SEQUENCE [LARGE SCALE GENOMIC DNA]</scope>
</reference>
<evidence type="ECO:0000256" key="9">
    <source>
        <dbReference type="SAM" id="Coils"/>
    </source>
</evidence>
<keyword evidence="2" id="KW-0507">mRNA processing</keyword>
<dbReference type="InterPro" id="IPR043701">
    <property type="entry name" value="Yju2"/>
</dbReference>
<evidence type="ECO:0000313" key="12">
    <source>
        <dbReference type="Proteomes" id="UP000249464"/>
    </source>
</evidence>
<evidence type="ECO:0000256" key="1">
    <source>
        <dbReference type="ARBA" id="ARBA00004123"/>
    </source>
</evidence>
<keyword evidence="7 8" id="KW-0539">Nucleus</keyword>
<feature type="binding site" evidence="8">
    <location>
        <position position="68"/>
    </location>
    <ligand>
        <name>Zn(2+)</name>
        <dbReference type="ChEBI" id="CHEBI:29105"/>
    </ligand>
</feature>
<dbReference type="AlphaFoldDB" id="A0A2X0P7D0"/>
<dbReference type="PANTHER" id="PTHR12111">
    <property type="entry name" value="SPLICING FACTOR YJU2"/>
    <property type="match status" value="1"/>
</dbReference>
<organism evidence="11 12">
    <name type="scientific">Microbotryum silenes-dioicae</name>
    <dbReference type="NCBI Taxonomy" id="796604"/>
    <lineage>
        <taxon>Eukaryota</taxon>
        <taxon>Fungi</taxon>
        <taxon>Dikarya</taxon>
        <taxon>Basidiomycota</taxon>
        <taxon>Pucciniomycotina</taxon>
        <taxon>Microbotryomycetes</taxon>
        <taxon>Microbotryales</taxon>
        <taxon>Microbotryaceae</taxon>
        <taxon>Microbotryum</taxon>
    </lineage>
</organism>
<keyword evidence="6" id="KW-0508">mRNA splicing</keyword>
<dbReference type="HAMAP" id="MF_03226">
    <property type="entry name" value="YJU2"/>
    <property type="match status" value="1"/>
</dbReference>
<evidence type="ECO:0000256" key="3">
    <source>
        <dbReference type="ARBA" id="ARBA00022723"/>
    </source>
</evidence>
<dbReference type="STRING" id="796604.A0A2X0P7D0"/>
<dbReference type="GO" id="GO:0000349">
    <property type="term" value="P:generation of catalytic spliceosome for first transesterification step"/>
    <property type="evidence" value="ECO:0007669"/>
    <property type="project" value="UniProtKB-UniRule"/>
</dbReference>
<feature type="region of interest" description="Disordered" evidence="10">
    <location>
        <begin position="259"/>
        <end position="347"/>
    </location>
</feature>
<dbReference type="EMBL" id="FQNC01000048">
    <property type="protein sequence ID" value="SGY78767.1"/>
    <property type="molecule type" value="Genomic_DNA"/>
</dbReference>
<name>A0A2X0P7D0_9BASI</name>
<evidence type="ECO:0000256" key="10">
    <source>
        <dbReference type="SAM" id="MobiDB-lite"/>
    </source>
</evidence>
<feature type="binding site" evidence="8">
    <location>
        <position position="102"/>
    </location>
    <ligand>
        <name>Zn(2+)</name>
        <dbReference type="ChEBI" id="CHEBI:29105"/>
    </ligand>
</feature>
<feature type="coiled-coil region" evidence="9">
    <location>
        <begin position="144"/>
        <end position="240"/>
    </location>
</feature>
<keyword evidence="12" id="KW-1185">Reference proteome</keyword>
<protein>
    <recommendedName>
        <fullName evidence="8">Splicing factor YJU2</fullName>
    </recommendedName>
</protein>
<feature type="compositionally biased region" description="Low complexity" evidence="10">
    <location>
        <begin position="259"/>
        <end position="269"/>
    </location>
</feature>
<evidence type="ECO:0000256" key="6">
    <source>
        <dbReference type="ARBA" id="ARBA00023187"/>
    </source>
</evidence>
<feature type="binding site" evidence="8">
    <location>
        <position position="105"/>
    </location>
    <ligand>
        <name>Zn(2+)</name>
        <dbReference type="ChEBI" id="CHEBI:29105"/>
    </ligand>
</feature>
<feature type="binding site" evidence="8">
    <location>
        <position position="65"/>
    </location>
    <ligand>
        <name>Zn(2+)</name>
        <dbReference type="ChEBI" id="CHEBI:29105"/>
    </ligand>
</feature>
<comment type="subcellular location">
    <subcellularLocation>
        <location evidence="1 8">Nucleus</location>
    </subcellularLocation>
</comment>
<proteinExistence type="inferred from homology"/>
<dbReference type="Proteomes" id="UP000249464">
    <property type="component" value="Unassembled WGS sequence"/>
</dbReference>
<keyword evidence="5 8" id="KW-0862">Zinc</keyword>
<accession>A0A2X0P7D0</accession>
<evidence type="ECO:0000256" key="4">
    <source>
        <dbReference type="ARBA" id="ARBA00022728"/>
    </source>
</evidence>
<evidence type="ECO:0000256" key="2">
    <source>
        <dbReference type="ARBA" id="ARBA00022664"/>
    </source>
</evidence>
<feature type="compositionally biased region" description="Low complexity" evidence="10">
    <location>
        <begin position="290"/>
        <end position="304"/>
    </location>
</feature>
<sequence>MSERKVLNKHPADSDHIVFPQYFPADFDPSKLPRSLNASPQIPRRKMPKDKQQVVRLMAPFSMRCTTCGEYIYKGKKFNARKETVLGEEYYGIKIFRFYIKCTQCSAEITFKTDPKNSDYQAEHGAQRNFEPWRAEPLNTDPNVDRLTELEEEESNAMAELESKAIDSKREMDILDALQELKAKNARIERAGRKDGIADKVLDRVTTMVEVGDRDVRRKLTEYEQGLKRQEEEDEQEIRKVFGRTHVGGVPDIELEKAAALSSSGSEAGDSPQTPRDGQDVGSGSGSGYAGSSPSTTPASTTTSIKRKLDQVEPTPASLLSAEHRDFVSKAGTMKPPPMKKKGKSSDRMAAMLGIRVKK</sequence>
<dbReference type="GO" id="GO:0046872">
    <property type="term" value="F:metal ion binding"/>
    <property type="evidence" value="ECO:0007669"/>
    <property type="project" value="UniProtKB-KW"/>
</dbReference>
<keyword evidence="3 8" id="KW-0479">Metal-binding</keyword>
<dbReference type="Pfam" id="PF04502">
    <property type="entry name" value="Saf4_Yju2"/>
    <property type="match status" value="1"/>
</dbReference>
<keyword evidence="4 8" id="KW-0747">Spliceosome</keyword>
<dbReference type="PANTHER" id="PTHR12111:SF1">
    <property type="entry name" value="SPLICING FACTOR YJU2"/>
    <property type="match status" value="1"/>
</dbReference>
<evidence type="ECO:0000313" key="11">
    <source>
        <dbReference type="EMBL" id="SGY78767.1"/>
    </source>
</evidence>
<dbReference type="InterPro" id="IPR007590">
    <property type="entry name" value="Saf4/Yju2"/>
</dbReference>